<dbReference type="OrthoDB" id="6430656at2759"/>
<sequence>MCRCVVTKYPRTTKMFTLSPKKKRKIFLDIAKERRDGVNPDYQNEDSITSAAGYRAVAPVVKFGLDNVERRRQIIQESKFLGGDMEHTYLVNGLDYDLLQRADDSRLKAKLASKLERDIPKSYAKCYPGAPEEFSEFWSNKGALP</sequence>
<proteinExistence type="predicted"/>
<comment type="subcellular location">
    <subcellularLocation>
        <location evidence="1">Nucleus</location>
    </subcellularLocation>
</comment>
<dbReference type="PANTHER" id="PTHR12765">
    <property type="entry name" value="RED PROTEIN IK FACTOR CYTOKINE IK"/>
    <property type="match status" value="1"/>
</dbReference>
<keyword evidence="5" id="KW-1185">Reference proteome</keyword>
<evidence type="ECO:0000313" key="4">
    <source>
        <dbReference type="EMBL" id="GFU12110.1"/>
    </source>
</evidence>
<reference evidence="4" key="1">
    <citation type="submission" date="2020-08" db="EMBL/GenBank/DDBJ databases">
        <title>Multicomponent nature underlies the extraordinary mechanical properties of spider dragline silk.</title>
        <authorList>
            <person name="Kono N."/>
            <person name="Nakamura H."/>
            <person name="Mori M."/>
            <person name="Yoshida Y."/>
            <person name="Ohtoshi R."/>
            <person name="Malay A.D."/>
            <person name="Moran D.A.P."/>
            <person name="Tomita M."/>
            <person name="Numata K."/>
            <person name="Arakawa K."/>
        </authorList>
    </citation>
    <scope>NUCLEOTIDE SEQUENCE</scope>
</reference>
<protein>
    <submittedName>
        <fullName evidence="4">Protein Red</fullName>
    </submittedName>
</protein>
<evidence type="ECO:0000259" key="3">
    <source>
        <dbReference type="Pfam" id="PF07808"/>
    </source>
</evidence>
<gene>
    <name evidence="4" type="primary">IK</name>
    <name evidence="4" type="ORF">NPIL_571241</name>
</gene>
<organism evidence="4 5">
    <name type="scientific">Nephila pilipes</name>
    <name type="common">Giant wood spider</name>
    <name type="synonym">Nephila maculata</name>
    <dbReference type="NCBI Taxonomy" id="299642"/>
    <lineage>
        <taxon>Eukaryota</taxon>
        <taxon>Metazoa</taxon>
        <taxon>Ecdysozoa</taxon>
        <taxon>Arthropoda</taxon>
        <taxon>Chelicerata</taxon>
        <taxon>Arachnida</taxon>
        <taxon>Araneae</taxon>
        <taxon>Araneomorphae</taxon>
        <taxon>Entelegynae</taxon>
        <taxon>Araneoidea</taxon>
        <taxon>Nephilidae</taxon>
        <taxon>Nephila</taxon>
    </lineage>
</organism>
<name>A0A8X6Q8A4_NEPPI</name>
<dbReference type="EMBL" id="BMAW01078715">
    <property type="protein sequence ID" value="GFU12110.1"/>
    <property type="molecule type" value="Genomic_DNA"/>
</dbReference>
<dbReference type="GO" id="GO:0005634">
    <property type="term" value="C:nucleus"/>
    <property type="evidence" value="ECO:0007669"/>
    <property type="project" value="UniProtKB-SubCell"/>
</dbReference>
<dbReference type="Proteomes" id="UP000887013">
    <property type="component" value="Unassembled WGS sequence"/>
</dbReference>
<evidence type="ECO:0000256" key="1">
    <source>
        <dbReference type="ARBA" id="ARBA00004123"/>
    </source>
</evidence>
<keyword evidence="2" id="KW-0539">Nucleus</keyword>
<evidence type="ECO:0000313" key="5">
    <source>
        <dbReference type="Proteomes" id="UP000887013"/>
    </source>
</evidence>
<dbReference type="InterPro" id="IPR012916">
    <property type="entry name" value="RED_N"/>
</dbReference>
<dbReference type="InterPro" id="IPR039896">
    <property type="entry name" value="Red-like"/>
</dbReference>
<dbReference type="Pfam" id="PF07808">
    <property type="entry name" value="RED_N"/>
    <property type="match status" value="1"/>
</dbReference>
<accession>A0A8X6Q8A4</accession>
<feature type="domain" description="RED-like N-terminal" evidence="3">
    <location>
        <begin position="21"/>
        <end position="102"/>
    </location>
</feature>
<evidence type="ECO:0000256" key="2">
    <source>
        <dbReference type="ARBA" id="ARBA00023242"/>
    </source>
</evidence>
<comment type="caution">
    <text evidence="4">The sequence shown here is derived from an EMBL/GenBank/DDBJ whole genome shotgun (WGS) entry which is preliminary data.</text>
</comment>
<dbReference type="AlphaFoldDB" id="A0A8X6Q8A4"/>